<dbReference type="PANTHER" id="PTHR46133:SF28">
    <property type="entry name" value="BHLH TRANSCRIPTION FACTOR"/>
    <property type="match status" value="1"/>
</dbReference>
<dbReference type="EMBL" id="AYRZ02000007">
    <property type="protein sequence ID" value="PHT76491.1"/>
    <property type="molecule type" value="Genomic_DNA"/>
</dbReference>
<evidence type="ECO:0000256" key="1">
    <source>
        <dbReference type="ARBA" id="ARBA00004123"/>
    </source>
</evidence>
<keyword evidence="7" id="KW-1185">Reference proteome</keyword>
<reference evidence="6 7" key="2">
    <citation type="journal article" date="2017" name="Genome Biol.">
        <title>New reference genome sequences of hot pepper reveal the massive evolution of plant disease-resistance genes by retroduplication.</title>
        <authorList>
            <person name="Kim S."/>
            <person name="Park J."/>
            <person name="Yeom S.I."/>
            <person name="Kim Y.M."/>
            <person name="Seo E."/>
            <person name="Kim K.T."/>
            <person name="Kim M.S."/>
            <person name="Lee J.M."/>
            <person name="Cheong K."/>
            <person name="Shin H.S."/>
            <person name="Kim S.B."/>
            <person name="Han K."/>
            <person name="Lee J."/>
            <person name="Park M."/>
            <person name="Lee H.A."/>
            <person name="Lee H.Y."/>
            <person name="Lee Y."/>
            <person name="Oh S."/>
            <person name="Lee J.H."/>
            <person name="Choi E."/>
            <person name="Choi E."/>
            <person name="Lee S.E."/>
            <person name="Jeon J."/>
            <person name="Kim H."/>
            <person name="Choi G."/>
            <person name="Song H."/>
            <person name="Lee J."/>
            <person name="Lee S.C."/>
            <person name="Kwon J.K."/>
            <person name="Lee H.Y."/>
            <person name="Koo N."/>
            <person name="Hong Y."/>
            <person name="Kim R.W."/>
            <person name="Kang W.H."/>
            <person name="Huh J.H."/>
            <person name="Kang B.C."/>
            <person name="Yang T.J."/>
            <person name="Lee Y.H."/>
            <person name="Bennetzen J.L."/>
            <person name="Choi D."/>
        </authorList>
    </citation>
    <scope>NUCLEOTIDE SEQUENCE [LARGE SCALE GENOMIC DNA]</scope>
    <source>
        <strain evidence="7">cv. CM334</strain>
    </source>
</reference>
<evidence type="ECO:0000256" key="4">
    <source>
        <dbReference type="ARBA" id="ARBA00023242"/>
    </source>
</evidence>
<accession>A0A2G2Z3L1</accession>
<gene>
    <name evidence="6" type="ORF">T459_20013</name>
</gene>
<feature type="coiled-coil region" evidence="5">
    <location>
        <begin position="123"/>
        <end position="185"/>
    </location>
</feature>
<evidence type="ECO:0000256" key="3">
    <source>
        <dbReference type="ARBA" id="ARBA00023163"/>
    </source>
</evidence>
<evidence type="ECO:0000313" key="6">
    <source>
        <dbReference type="EMBL" id="PHT76491.1"/>
    </source>
</evidence>
<protein>
    <submittedName>
        <fullName evidence="6">Transcription factor ILR3</fullName>
    </submittedName>
</protein>
<keyword evidence="2" id="KW-0805">Transcription regulation</keyword>
<dbReference type="STRING" id="4072.A0A2G2Z3L1"/>
<dbReference type="Gene3D" id="1.20.5.340">
    <property type="match status" value="1"/>
</dbReference>
<proteinExistence type="predicted"/>
<organism evidence="6 7">
    <name type="scientific">Capsicum annuum</name>
    <name type="common">Capsicum pepper</name>
    <dbReference type="NCBI Taxonomy" id="4072"/>
    <lineage>
        <taxon>Eukaryota</taxon>
        <taxon>Viridiplantae</taxon>
        <taxon>Streptophyta</taxon>
        <taxon>Embryophyta</taxon>
        <taxon>Tracheophyta</taxon>
        <taxon>Spermatophyta</taxon>
        <taxon>Magnoliopsida</taxon>
        <taxon>eudicotyledons</taxon>
        <taxon>Gunneridae</taxon>
        <taxon>Pentapetalae</taxon>
        <taxon>asterids</taxon>
        <taxon>lamiids</taxon>
        <taxon>Solanales</taxon>
        <taxon>Solanaceae</taxon>
        <taxon>Solanoideae</taxon>
        <taxon>Capsiceae</taxon>
        <taxon>Capsicum</taxon>
    </lineage>
</organism>
<comment type="subcellular location">
    <subcellularLocation>
        <location evidence="1">Nucleus</location>
    </subcellularLocation>
</comment>
<keyword evidence="3" id="KW-0804">Transcription</keyword>
<dbReference type="SUPFAM" id="SSF47459">
    <property type="entry name" value="HLH, helix-loop-helix DNA-binding domain"/>
    <property type="match status" value="1"/>
</dbReference>
<dbReference type="Gramene" id="PHT76491">
    <property type="protein sequence ID" value="PHT76491"/>
    <property type="gene ID" value="T459_20013"/>
</dbReference>
<comment type="caution">
    <text evidence="6">The sequence shown here is derived from an EMBL/GenBank/DDBJ whole genome shotgun (WGS) entry which is preliminary data.</text>
</comment>
<evidence type="ECO:0000313" key="7">
    <source>
        <dbReference type="Proteomes" id="UP000222542"/>
    </source>
</evidence>
<dbReference type="GO" id="GO:0046983">
    <property type="term" value="F:protein dimerization activity"/>
    <property type="evidence" value="ECO:0007669"/>
    <property type="project" value="InterPro"/>
</dbReference>
<sequence length="244" mass="27474">MEVDSSGNPNWLFDYELMTDITSAASVTVADFQSPATIDFSWPTQTIYASSNLIAETDYTFADSEVSKEASSRKRLKSEYLFLVIYLLSYEFSHPNLTSSRFLELSSVLDPGRPPKTEKVAILSDAQRMLIELRTETQKLKESNEELQEKIKELKAEKKELRDEKQRLKEEKENLEYQVKSLASKSGFLSHPSAMGAAFTAQGQVAAGNKLMPFIGYPSVAMWQFMQPAVVDTSQDHVLRPPVA</sequence>
<evidence type="ECO:0000256" key="5">
    <source>
        <dbReference type="SAM" id="Coils"/>
    </source>
</evidence>
<dbReference type="GO" id="GO:0006879">
    <property type="term" value="P:intracellular iron ion homeostasis"/>
    <property type="evidence" value="ECO:0007669"/>
    <property type="project" value="InterPro"/>
</dbReference>
<dbReference type="GO" id="GO:0003700">
    <property type="term" value="F:DNA-binding transcription factor activity"/>
    <property type="evidence" value="ECO:0007669"/>
    <property type="project" value="InterPro"/>
</dbReference>
<dbReference type="Proteomes" id="UP000222542">
    <property type="component" value="Unassembled WGS sequence"/>
</dbReference>
<keyword evidence="4" id="KW-0539">Nucleus</keyword>
<name>A0A2G2Z3L1_CAPAN</name>
<evidence type="ECO:0000256" key="2">
    <source>
        <dbReference type="ARBA" id="ARBA00023015"/>
    </source>
</evidence>
<dbReference type="GO" id="GO:0005634">
    <property type="term" value="C:nucleus"/>
    <property type="evidence" value="ECO:0007669"/>
    <property type="project" value="UniProtKB-SubCell"/>
</dbReference>
<dbReference type="AlphaFoldDB" id="A0A2G2Z3L1"/>
<reference evidence="6 7" key="1">
    <citation type="journal article" date="2014" name="Nat. Genet.">
        <title>Genome sequence of the hot pepper provides insights into the evolution of pungency in Capsicum species.</title>
        <authorList>
            <person name="Kim S."/>
            <person name="Park M."/>
            <person name="Yeom S.I."/>
            <person name="Kim Y.M."/>
            <person name="Lee J.M."/>
            <person name="Lee H.A."/>
            <person name="Seo E."/>
            <person name="Choi J."/>
            <person name="Cheong K."/>
            <person name="Kim K.T."/>
            <person name="Jung K."/>
            <person name="Lee G.W."/>
            <person name="Oh S.K."/>
            <person name="Bae C."/>
            <person name="Kim S.B."/>
            <person name="Lee H.Y."/>
            <person name="Kim S.Y."/>
            <person name="Kim M.S."/>
            <person name="Kang B.C."/>
            <person name="Jo Y.D."/>
            <person name="Yang H.B."/>
            <person name="Jeong H.J."/>
            <person name="Kang W.H."/>
            <person name="Kwon J.K."/>
            <person name="Shin C."/>
            <person name="Lim J.Y."/>
            <person name="Park J.H."/>
            <person name="Huh J.H."/>
            <person name="Kim J.S."/>
            <person name="Kim B.D."/>
            <person name="Cohen O."/>
            <person name="Paran I."/>
            <person name="Suh M.C."/>
            <person name="Lee S.B."/>
            <person name="Kim Y.K."/>
            <person name="Shin Y."/>
            <person name="Noh S.J."/>
            <person name="Park J."/>
            <person name="Seo Y.S."/>
            <person name="Kwon S.Y."/>
            <person name="Kim H.A."/>
            <person name="Park J.M."/>
            <person name="Kim H.J."/>
            <person name="Choi S.B."/>
            <person name="Bosland P.W."/>
            <person name="Reeves G."/>
            <person name="Jo S.H."/>
            <person name="Lee B.W."/>
            <person name="Cho H.T."/>
            <person name="Choi H.S."/>
            <person name="Lee M.S."/>
            <person name="Yu Y."/>
            <person name="Do Choi Y."/>
            <person name="Park B.S."/>
            <person name="van Deynze A."/>
            <person name="Ashrafi H."/>
            <person name="Hill T."/>
            <person name="Kim W.T."/>
            <person name="Pai H.S."/>
            <person name="Ahn H.K."/>
            <person name="Yeam I."/>
            <person name="Giovannoni J.J."/>
            <person name="Rose J.K."/>
            <person name="Sorensen I."/>
            <person name="Lee S.J."/>
            <person name="Kim R.W."/>
            <person name="Choi I.Y."/>
            <person name="Choi B.S."/>
            <person name="Lim J.S."/>
            <person name="Lee Y.H."/>
            <person name="Choi D."/>
        </authorList>
    </citation>
    <scope>NUCLEOTIDE SEQUENCE [LARGE SCALE GENOMIC DNA]</scope>
    <source>
        <strain evidence="7">cv. CM334</strain>
    </source>
</reference>
<dbReference type="PANTHER" id="PTHR46133">
    <property type="entry name" value="BHLH TRANSCRIPTION FACTOR"/>
    <property type="match status" value="1"/>
</dbReference>
<keyword evidence="5" id="KW-0175">Coiled coil</keyword>
<dbReference type="InterPro" id="IPR044818">
    <property type="entry name" value="ILR3-like"/>
</dbReference>
<dbReference type="OMA" id="EIDCSFG"/>
<dbReference type="InterPro" id="IPR036638">
    <property type="entry name" value="HLH_DNA-bd_sf"/>
</dbReference>